<dbReference type="InterPro" id="IPR041496">
    <property type="entry name" value="YitH/HolE_GNAT"/>
</dbReference>
<dbReference type="PANTHER" id="PTHR47237">
    <property type="entry name" value="SLL0310 PROTEIN"/>
    <property type="match status" value="1"/>
</dbReference>
<dbReference type="PROSITE" id="PS51186">
    <property type="entry name" value="GNAT"/>
    <property type="match status" value="1"/>
</dbReference>
<dbReference type="InterPro" id="IPR000182">
    <property type="entry name" value="GNAT_dom"/>
</dbReference>
<comment type="caution">
    <text evidence="2">The sequence shown here is derived from an EMBL/GenBank/DDBJ whole genome shotgun (WGS) entry which is preliminary data.</text>
</comment>
<feature type="domain" description="N-acetyltransferase" evidence="1">
    <location>
        <begin position="1"/>
        <end position="127"/>
    </location>
</feature>
<dbReference type="CDD" id="cd04301">
    <property type="entry name" value="NAT_SF"/>
    <property type="match status" value="1"/>
</dbReference>
<reference evidence="2 3" key="1">
    <citation type="submission" date="2019-11" db="EMBL/GenBank/DDBJ databases">
        <title>Novel species isolated from a subtropical stream in China.</title>
        <authorList>
            <person name="Lu H."/>
        </authorList>
    </citation>
    <scope>NUCLEOTIDE SEQUENCE [LARGE SCALE GENOMIC DNA]</scope>
    <source>
        <strain evidence="2 3">FT92W</strain>
    </source>
</reference>
<dbReference type="Proteomes" id="UP000446768">
    <property type="component" value="Unassembled WGS sequence"/>
</dbReference>
<organism evidence="2 3">
    <name type="scientific">Pseudoduganella rivuli</name>
    <dbReference type="NCBI Taxonomy" id="2666085"/>
    <lineage>
        <taxon>Bacteria</taxon>
        <taxon>Pseudomonadati</taxon>
        <taxon>Pseudomonadota</taxon>
        <taxon>Betaproteobacteria</taxon>
        <taxon>Burkholderiales</taxon>
        <taxon>Oxalobacteraceae</taxon>
        <taxon>Telluria group</taxon>
        <taxon>Pseudoduganella</taxon>
    </lineage>
</organism>
<evidence type="ECO:0000313" key="3">
    <source>
        <dbReference type="Proteomes" id="UP000446768"/>
    </source>
</evidence>
<evidence type="ECO:0000313" key="2">
    <source>
        <dbReference type="EMBL" id="MRV71721.1"/>
    </source>
</evidence>
<gene>
    <name evidence="2" type="ORF">GJ700_08270</name>
</gene>
<accession>A0A7X2IKJ7</accession>
<dbReference type="Gene3D" id="3.40.630.30">
    <property type="match status" value="1"/>
</dbReference>
<protein>
    <submittedName>
        <fullName evidence="2">GNAT family N-acetyltransferase</fullName>
    </submittedName>
</protein>
<evidence type="ECO:0000259" key="1">
    <source>
        <dbReference type="PROSITE" id="PS51186"/>
    </source>
</evidence>
<dbReference type="PANTHER" id="PTHR47237:SF2">
    <property type="entry name" value="BLL4206 PROTEIN"/>
    <property type="match status" value="1"/>
</dbReference>
<name>A0A7X2IKJ7_9BURK</name>
<dbReference type="InterPro" id="IPR016181">
    <property type="entry name" value="Acyl_CoA_acyltransferase"/>
</dbReference>
<dbReference type="SUPFAM" id="SSF55729">
    <property type="entry name" value="Acyl-CoA N-acyltransferases (Nat)"/>
    <property type="match status" value="1"/>
</dbReference>
<proteinExistence type="predicted"/>
<sequence>MTADDLPAAQKLSTSVLWPHRLQDWQFVLELGAGIVAEDESGLVGTAMCWVHGSDYASLGMIIVAPARQGQGIGRELVDRMLREHGHRTLLLHATLEGVPICKRLGFVQTGTVHQHQGTVYQAPFIPLGEGERIRPVSSLDDAALADLASRASGFPRGTVLKHLLNVANCVAIDLYDGLIGFAALRRYGLGYVIGPVVAPDIHRAKALIAHWAGSYAGSFVRVDVPGEHQLSPWLTDMGMLQVDKTVPVMVRGEPSRPDPAITQYALLNQAFG</sequence>
<dbReference type="Gene3D" id="3.40.630.90">
    <property type="match status" value="1"/>
</dbReference>
<dbReference type="GO" id="GO:0016747">
    <property type="term" value="F:acyltransferase activity, transferring groups other than amino-acyl groups"/>
    <property type="evidence" value="ECO:0007669"/>
    <property type="project" value="InterPro"/>
</dbReference>
<dbReference type="Pfam" id="PF13508">
    <property type="entry name" value="Acetyltransf_7"/>
    <property type="match status" value="1"/>
</dbReference>
<keyword evidence="2" id="KW-0808">Transferase</keyword>
<dbReference type="Pfam" id="PF18014">
    <property type="entry name" value="Acetyltransf_18"/>
    <property type="match status" value="1"/>
</dbReference>
<dbReference type="AlphaFoldDB" id="A0A7X2IKJ7"/>
<dbReference type="EMBL" id="WKJJ01000004">
    <property type="protein sequence ID" value="MRV71721.1"/>
    <property type="molecule type" value="Genomic_DNA"/>
</dbReference>
<dbReference type="InterPro" id="IPR052729">
    <property type="entry name" value="Acyl/Acetyltrans_Enzymes"/>
</dbReference>
<dbReference type="RefSeq" id="WP_154372490.1">
    <property type="nucleotide sequence ID" value="NZ_WKJJ01000004.1"/>
</dbReference>
<keyword evidence="3" id="KW-1185">Reference proteome</keyword>